<accession>A0ABV0B816</accession>
<evidence type="ECO:0000259" key="1">
    <source>
        <dbReference type="Pfam" id="PF00155"/>
    </source>
</evidence>
<dbReference type="InterPro" id="IPR004839">
    <property type="entry name" value="Aminotransferase_I/II_large"/>
</dbReference>
<dbReference type="PANTHER" id="PTHR43510">
    <property type="entry name" value="AMINOTRANSFERASE FUNCTION, HYPOTHETICAL (EUROFUNG)"/>
    <property type="match status" value="1"/>
</dbReference>
<dbReference type="Gene3D" id="3.40.640.10">
    <property type="entry name" value="Type I PLP-dependent aspartate aminotransferase-like (Major domain)"/>
    <property type="match status" value="1"/>
</dbReference>
<keyword evidence="2" id="KW-0032">Aminotransferase</keyword>
<dbReference type="InterPro" id="IPR015424">
    <property type="entry name" value="PyrdxlP-dep_Trfase"/>
</dbReference>
<reference evidence="2 3" key="1">
    <citation type="submission" date="2024-05" db="EMBL/GenBank/DDBJ databases">
        <title>Sphingomonas sp. HF-S3 16S ribosomal RNA gene Genome sequencing and assembly.</title>
        <authorList>
            <person name="Lee H."/>
        </authorList>
    </citation>
    <scope>NUCLEOTIDE SEQUENCE [LARGE SCALE GENOMIC DNA]</scope>
    <source>
        <strain evidence="2 3">HF-S3</strain>
    </source>
</reference>
<dbReference type="PANTHER" id="PTHR43510:SF1">
    <property type="entry name" value="AMINOTRANSFERASE FUNCTION, HYPOTHETICAL (EUROFUNG)"/>
    <property type="match status" value="1"/>
</dbReference>
<keyword evidence="2" id="KW-0808">Transferase</keyword>
<protein>
    <submittedName>
        <fullName evidence="2">Pyridoxal phosphate-dependent aminotransferase</fullName>
    </submittedName>
</protein>
<evidence type="ECO:0000313" key="3">
    <source>
        <dbReference type="Proteomes" id="UP001427805"/>
    </source>
</evidence>
<dbReference type="InterPro" id="IPR015422">
    <property type="entry name" value="PyrdxlP-dep_Trfase_small"/>
</dbReference>
<dbReference type="InterPro" id="IPR015421">
    <property type="entry name" value="PyrdxlP-dep_Trfase_major"/>
</dbReference>
<keyword evidence="3" id="KW-1185">Reference proteome</keyword>
<sequence>MTRPESSDFVLTALASEAEPGTPASGSYSQWIRKMIRAVRSERTLLVSLFDSSVPEPFELLRQIVLDGFSEPTTSRYTSAFNGNPYVVQQLARRYGVSDDQILSTTGATGALSLIYRALAGPGDHVLVEAPGFDLFHTIAHTHGLSVDGFERRGDKFTIDPDEIAAKIGPRTRLIVLSNLHNPSGMALDPGTLAAVARLAKARGIHVIVDEVYADYVDPERRPSPGVTLSPAVISVNSLTKSYGLSTLRCGWIVAEDATMRRIRALAEETEFGISNLAHAVAALVLERPAPFDSYRDEILRKARPIIESYHAHWQGEGLVSGTLPQFGCIAFPRLCGIDDTIGFSEWLADRCGVIVAPAEYFGSAGHVRIGFARAPADVDYGLQALTDGLIHYRDLQAGKRGG</sequence>
<dbReference type="Pfam" id="PF00155">
    <property type="entry name" value="Aminotran_1_2"/>
    <property type="match status" value="1"/>
</dbReference>
<gene>
    <name evidence="2" type="ORF">TPR58_07695</name>
</gene>
<name>A0ABV0B816_9SPHN</name>
<dbReference type="CDD" id="cd00609">
    <property type="entry name" value="AAT_like"/>
    <property type="match status" value="1"/>
</dbReference>
<dbReference type="EMBL" id="JBDIZK010000003">
    <property type="protein sequence ID" value="MEN3747046.1"/>
    <property type="molecule type" value="Genomic_DNA"/>
</dbReference>
<evidence type="ECO:0000313" key="2">
    <source>
        <dbReference type="EMBL" id="MEN3747046.1"/>
    </source>
</evidence>
<dbReference type="SUPFAM" id="SSF53383">
    <property type="entry name" value="PLP-dependent transferases"/>
    <property type="match status" value="1"/>
</dbReference>
<feature type="domain" description="Aminotransferase class I/classII large" evidence="1">
    <location>
        <begin position="79"/>
        <end position="386"/>
    </location>
</feature>
<dbReference type="RefSeq" id="WP_346246033.1">
    <property type="nucleotide sequence ID" value="NZ_JBDIZK010000003.1"/>
</dbReference>
<dbReference type="Proteomes" id="UP001427805">
    <property type="component" value="Unassembled WGS sequence"/>
</dbReference>
<organism evidence="2 3">
    <name type="scientific">Sphingomonas rustica</name>
    <dbReference type="NCBI Taxonomy" id="3103142"/>
    <lineage>
        <taxon>Bacteria</taxon>
        <taxon>Pseudomonadati</taxon>
        <taxon>Pseudomonadota</taxon>
        <taxon>Alphaproteobacteria</taxon>
        <taxon>Sphingomonadales</taxon>
        <taxon>Sphingomonadaceae</taxon>
        <taxon>Sphingomonas</taxon>
    </lineage>
</organism>
<comment type="caution">
    <text evidence="2">The sequence shown here is derived from an EMBL/GenBank/DDBJ whole genome shotgun (WGS) entry which is preliminary data.</text>
</comment>
<dbReference type="Gene3D" id="3.90.1150.10">
    <property type="entry name" value="Aspartate Aminotransferase, domain 1"/>
    <property type="match status" value="1"/>
</dbReference>
<dbReference type="GO" id="GO:0008483">
    <property type="term" value="F:transaminase activity"/>
    <property type="evidence" value="ECO:0007669"/>
    <property type="project" value="UniProtKB-KW"/>
</dbReference>
<proteinExistence type="predicted"/>